<evidence type="ECO:0000256" key="5">
    <source>
        <dbReference type="ARBA" id="ARBA00022737"/>
    </source>
</evidence>
<dbReference type="Pfam" id="PF00005">
    <property type="entry name" value="ABC_tran"/>
    <property type="match status" value="1"/>
</dbReference>
<dbReference type="InterPro" id="IPR017871">
    <property type="entry name" value="ABC_transporter-like_CS"/>
</dbReference>
<dbReference type="Pfam" id="PF12698">
    <property type="entry name" value="ABC2_membrane_3"/>
    <property type="match status" value="1"/>
</dbReference>
<feature type="transmembrane region" description="Helical" evidence="11">
    <location>
        <begin position="369"/>
        <end position="394"/>
    </location>
</feature>
<dbReference type="GO" id="GO:0005524">
    <property type="term" value="F:ATP binding"/>
    <property type="evidence" value="ECO:0007669"/>
    <property type="project" value="UniProtKB-KW"/>
</dbReference>
<keyword evidence="8 11" id="KW-1133">Transmembrane helix</keyword>
<accession>A0A0L0D9B2</accession>
<dbReference type="STRING" id="461836.A0A0L0D9B2"/>
<keyword evidence="7" id="KW-0067">ATP-binding</keyword>
<feature type="transmembrane region" description="Helical" evidence="11">
    <location>
        <begin position="439"/>
        <end position="459"/>
    </location>
</feature>
<proteinExistence type="inferred from homology"/>
<feature type="region of interest" description="Disordered" evidence="10">
    <location>
        <begin position="1"/>
        <end position="21"/>
    </location>
</feature>
<dbReference type="Proteomes" id="UP000054408">
    <property type="component" value="Unassembled WGS sequence"/>
</dbReference>
<evidence type="ECO:0000256" key="4">
    <source>
        <dbReference type="ARBA" id="ARBA00022692"/>
    </source>
</evidence>
<keyword evidence="3" id="KW-0813">Transport</keyword>
<dbReference type="Gene3D" id="3.40.50.300">
    <property type="entry name" value="P-loop containing nucleotide triphosphate hydrolases"/>
    <property type="match status" value="1"/>
</dbReference>
<reference evidence="13 14" key="1">
    <citation type="submission" date="2010-05" db="EMBL/GenBank/DDBJ databases">
        <title>The Genome Sequence of Thecamonas trahens ATCC 50062.</title>
        <authorList>
            <consortium name="The Broad Institute Genome Sequencing Platform"/>
            <person name="Russ C."/>
            <person name="Cuomo C."/>
            <person name="Shea T."/>
            <person name="Young S.K."/>
            <person name="Zeng Q."/>
            <person name="Koehrsen M."/>
            <person name="Haas B."/>
            <person name="Borodovsky M."/>
            <person name="Guigo R."/>
            <person name="Alvarado L."/>
            <person name="Berlin A."/>
            <person name="Bochicchio J."/>
            <person name="Borenstein D."/>
            <person name="Chapman S."/>
            <person name="Chen Z."/>
            <person name="Freedman E."/>
            <person name="Gellesch M."/>
            <person name="Goldberg J."/>
            <person name="Griggs A."/>
            <person name="Gujja S."/>
            <person name="Heilman E."/>
            <person name="Heiman D."/>
            <person name="Hepburn T."/>
            <person name="Howarth C."/>
            <person name="Jen D."/>
            <person name="Larson L."/>
            <person name="Mehta T."/>
            <person name="Park D."/>
            <person name="Pearson M."/>
            <person name="Roberts A."/>
            <person name="Saif S."/>
            <person name="Shenoy N."/>
            <person name="Sisk P."/>
            <person name="Stolte C."/>
            <person name="Sykes S."/>
            <person name="Thomson T."/>
            <person name="Walk T."/>
            <person name="White J."/>
            <person name="Yandava C."/>
            <person name="Burger G."/>
            <person name="Gray M.W."/>
            <person name="Holland P.W.H."/>
            <person name="King N."/>
            <person name="Lang F.B.F."/>
            <person name="Roger A.J."/>
            <person name="Ruiz-Trillo I."/>
            <person name="Lander E."/>
            <person name="Nusbaum C."/>
        </authorList>
    </citation>
    <scope>NUCLEOTIDE SEQUENCE [LARGE SCALE GENOMIC DNA]</scope>
    <source>
        <strain evidence="13 14">ATCC 50062</strain>
    </source>
</reference>
<evidence type="ECO:0000256" key="1">
    <source>
        <dbReference type="ARBA" id="ARBA00004141"/>
    </source>
</evidence>
<evidence type="ECO:0000313" key="14">
    <source>
        <dbReference type="Proteomes" id="UP000054408"/>
    </source>
</evidence>
<dbReference type="GeneID" id="25560222"/>
<dbReference type="CDD" id="cd03263">
    <property type="entry name" value="ABC_subfamily_A"/>
    <property type="match status" value="1"/>
</dbReference>
<keyword evidence="9 11" id="KW-0472">Membrane</keyword>
<organism evidence="13 14">
    <name type="scientific">Thecamonas trahens ATCC 50062</name>
    <dbReference type="NCBI Taxonomy" id="461836"/>
    <lineage>
        <taxon>Eukaryota</taxon>
        <taxon>Apusozoa</taxon>
        <taxon>Apusomonadida</taxon>
        <taxon>Apusomonadidae</taxon>
        <taxon>Thecamonas</taxon>
    </lineage>
</organism>
<evidence type="ECO:0000256" key="6">
    <source>
        <dbReference type="ARBA" id="ARBA00022741"/>
    </source>
</evidence>
<evidence type="ECO:0000313" key="13">
    <source>
        <dbReference type="EMBL" id="KNC48636.1"/>
    </source>
</evidence>
<evidence type="ECO:0000256" key="7">
    <source>
        <dbReference type="ARBA" id="ARBA00022840"/>
    </source>
</evidence>
<feature type="transmembrane region" description="Helical" evidence="11">
    <location>
        <begin position="406"/>
        <end position="427"/>
    </location>
</feature>
<evidence type="ECO:0000256" key="2">
    <source>
        <dbReference type="ARBA" id="ARBA00008869"/>
    </source>
</evidence>
<dbReference type="PANTHER" id="PTHR19229">
    <property type="entry name" value="ATP-BINDING CASSETTE TRANSPORTER SUBFAMILY A ABCA"/>
    <property type="match status" value="1"/>
</dbReference>
<dbReference type="InterPro" id="IPR026082">
    <property type="entry name" value="ABCA"/>
</dbReference>
<dbReference type="RefSeq" id="XP_013762692.1">
    <property type="nucleotide sequence ID" value="XM_013907238.1"/>
</dbReference>
<comment type="similarity">
    <text evidence="2">Belongs to the ABC transporter superfamily. ABCA family.</text>
</comment>
<dbReference type="eggNOG" id="KOG0059">
    <property type="taxonomic scope" value="Eukaryota"/>
</dbReference>
<dbReference type="PROSITE" id="PS00211">
    <property type="entry name" value="ABC_TRANSPORTER_1"/>
    <property type="match status" value="1"/>
</dbReference>
<dbReference type="InterPro" id="IPR013525">
    <property type="entry name" value="ABC2_TM"/>
</dbReference>
<dbReference type="PANTHER" id="PTHR19229:SF36">
    <property type="entry name" value="ATP-BINDING CASSETTE SUB-FAMILY A MEMBER 2"/>
    <property type="match status" value="1"/>
</dbReference>
<gene>
    <name evidence="13" type="ORF">AMSG_00413</name>
</gene>
<keyword evidence="5" id="KW-0677">Repeat</keyword>
<dbReference type="OrthoDB" id="10255969at2759"/>
<dbReference type="InterPro" id="IPR003439">
    <property type="entry name" value="ABC_transporter-like_ATP-bd"/>
</dbReference>
<dbReference type="PROSITE" id="PS50893">
    <property type="entry name" value="ABC_TRANSPORTER_2"/>
    <property type="match status" value="1"/>
</dbReference>
<feature type="region of interest" description="Disordered" evidence="10">
    <location>
        <begin position="263"/>
        <end position="294"/>
    </location>
</feature>
<evidence type="ECO:0000256" key="10">
    <source>
        <dbReference type="SAM" id="MobiDB-lite"/>
    </source>
</evidence>
<sequence length="964" mass="105408">MNGMRGSSRPAQTPFTPLGTGTPVHYRKTLWGQTRAMFLREVHQQKRQRKTIALHLGFPLVVALGLIVVHIVLLASLDANECTPSPSPVPFPAPGSVACAWAPDETNCSAAWEFMVWTDAFGGRQATEATTLMTRDIARFPYAGTNLSGVVVDGVPLGDGYSPHLVHYDSFDSAVTYIHTLSSRYFVTSEAGTSDPLLEYTVPTSALYFSALSEMYGTAFVLQSPDLAANGLYYPERFKLLYARHRAMNQVSNALLSYLTPVPPPPPSPPPAPPTNATSPPSPPPPPAPVLPPPPPPPPVAYAGLKGVDEFPQVCYPGSGANIVSAIIFLFVLPFSASFLMPVVLQGMVREKQDKHIEVQKMAGLRMSVFWLVNYSFDLFMYCTIVALMLAILAAGQLEVLIMTNALVTIVVFFVWGHALVCLTYFFSVFFSSALSAAIFGYVVQLLSMGIAATLNVTVYSDVKIQPTVLYSVYPPFAFFRAIYLIVVSFALDSPLSITALAWGTPLSREIMFMVVVSLVLLVLTVYLEAVLPKKYGVPASPFFPIIAAYDWLCKCWHTPSLTGIRLHHGWAHTALFTTDSSENIPPTLNGPSMLETVSGGRSQTSPSPWVLVDPTEADDVAAERQTVYQVSDAEALSRSANVVIRDLDKRYIGLDGSKRRVLRSLCLKVGDGECLALLGPNGSGKSTLVNILCGLVRPSGGDALVGGLSIRTQMARIHPMIGVCPQADVLWPDLSVRDHLLYFARLKGIPRTQERGHVDDILQQMGLKTCELKWASVISAGMRRRLSIAIALIGSPRLLVLDEPTTGLDVMARRMIWDILLRAREGRSILLTTHSMEEARVLASRIAIVISGSLRCIGTHEELKARFGSEYRLEVALAGGHQHVARMQAFIESVAPSARMWSSFGSHYTWLVPKDEMVLSRVFMAMERHASQAGIKDWSLALASLEEVFFSIVRETLREQGAV</sequence>
<dbReference type="SMART" id="SM00382">
    <property type="entry name" value="AAA"/>
    <property type="match status" value="1"/>
</dbReference>
<keyword evidence="6" id="KW-0547">Nucleotide-binding</keyword>
<evidence type="ECO:0000256" key="8">
    <source>
        <dbReference type="ARBA" id="ARBA00022989"/>
    </source>
</evidence>
<dbReference type="GO" id="GO:0016020">
    <property type="term" value="C:membrane"/>
    <property type="evidence" value="ECO:0007669"/>
    <property type="project" value="UniProtKB-SubCell"/>
</dbReference>
<dbReference type="GO" id="GO:0005319">
    <property type="term" value="F:lipid transporter activity"/>
    <property type="evidence" value="ECO:0007669"/>
    <property type="project" value="TreeGrafter"/>
</dbReference>
<evidence type="ECO:0000256" key="11">
    <source>
        <dbReference type="SAM" id="Phobius"/>
    </source>
</evidence>
<dbReference type="OMA" id="IMDEPAC"/>
<protein>
    <submittedName>
        <fullName evidence="13">ABC transporter</fullName>
    </submittedName>
</protein>
<dbReference type="EMBL" id="GL349434">
    <property type="protein sequence ID" value="KNC48636.1"/>
    <property type="molecule type" value="Genomic_DNA"/>
</dbReference>
<keyword evidence="14" id="KW-1185">Reference proteome</keyword>
<dbReference type="GO" id="GO:0016887">
    <property type="term" value="F:ATP hydrolysis activity"/>
    <property type="evidence" value="ECO:0007669"/>
    <property type="project" value="InterPro"/>
</dbReference>
<evidence type="ECO:0000256" key="9">
    <source>
        <dbReference type="ARBA" id="ARBA00023136"/>
    </source>
</evidence>
<keyword evidence="4 11" id="KW-0812">Transmembrane</keyword>
<dbReference type="InterPro" id="IPR003593">
    <property type="entry name" value="AAA+_ATPase"/>
</dbReference>
<feature type="transmembrane region" description="Helical" evidence="11">
    <location>
        <begin position="323"/>
        <end position="348"/>
    </location>
</feature>
<dbReference type="GO" id="GO:0140359">
    <property type="term" value="F:ABC-type transporter activity"/>
    <property type="evidence" value="ECO:0007669"/>
    <property type="project" value="InterPro"/>
</dbReference>
<evidence type="ECO:0000256" key="3">
    <source>
        <dbReference type="ARBA" id="ARBA00022448"/>
    </source>
</evidence>
<feature type="domain" description="ABC transporter" evidence="12">
    <location>
        <begin position="643"/>
        <end position="877"/>
    </location>
</feature>
<dbReference type="InterPro" id="IPR027417">
    <property type="entry name" value="P-loop_NTPase"/>
</dbReference>
<dbReference type="SUPFAM" id="SSF52540">
    <property type="entry name" value="P-loop containing nucleoside triphosphate hydrolases"/>
    <property type="match status" value="1"/>
</dbReference>
<dbReference type="FunFam" id="3.40.50.300:FF:000335">
    <property type="entry name" value="ATP binding cassette subfamily A member 5"/>
    <property type="match status" value="1"/>
</dbReference>
<name>A0A0L0D9B2_THETB</name>
<feature type="transmembrane region" description="Helical" evidence="11">
    <location>
        <begin position="52"/>
        <end position="77"/>
    </location>
</feature>
<evidence type="ECO:0000259" key="12">
    <source>
        <dbReference type="PROSITE" id="PS50893"/>
    </source>
</evidence>
<feature type="transmembrane region" description="Helical" evidence="11">
    <location>
        <begin position="511"/>
        <end position="532"/>
    </location>
</feature>
<comment type="subcellular location">
    <subcellularLocation>
        <location evidence="1">Membrane</location>
        <topology evidence="1">Multi-pass membrane protein</topology>
    </subcellularLocation>
</comment>
<dbReference type="AlphaFoldDB" id="A0A0L0D9B2"/>
<feature type="transmembrane region" description="Helical" evidence="11">
    <location>
        <begin position="479"/>
        <end position="504"/>
    </location>
</feature>